<feature type="chain" id="PRO_5013382158" description="Lysozyme inhibitor LprI-like N-terminal domain-containing protein" evidence="1">
    <location>
        <begin position="20"/>
        <end position="134"/>
    </location>
</feature>
<dbReference type="InterPro" id="IPR009739">
    <property type="entry name" value="LprI-like_N"/>
</dbReference>
<evidence type="ECO:0000313" key="4">
    <source>
        <dbReference type="Proteomes" id="UP000184112"/>
    </source>
</evidence>
<evidence type="ECO:0000256" key="1">
    <source>
        <dbReference type="SAM" id="SignalP"/>
    </source>
</evidence>
<feature type="domain" description="Lysozyme inhibitor LprI-like N-terminal" evidence="2">
    <location>
        <begin position="40"/>
        <end position="129"/>
    </location>
</feature>
<evidence type="ECO:0000313" key="3">
    <source>
        <dbReference type="EMBL" id="SHG77660.1"/>
    </source>
</evidence>
<dbReference type="RefSeq" id="WP_073409271.1">
    <property type="nucleotide sequence ID" value="NZ_FQWH01000004.1"/>
</dbReference>
<dbReference type="Pfam" id="PF07007">
    <property type="entry name" value="LprI"/>
    <property type="match status" value="1"/>
</dbReference>
<dbReference type="Gene3D" id="1.20.1270.180">
    <property type="match status" value="1"/>
</dbReference>
<keyword evidence="1" id="KW-0732">Signal</keyword>
<gene>
    <name evidence="3" type="ORF">SAMN05444388_104203</name>
</gene>
<sequence length="134" mass="15900">MMHKSILLVFILASMYCNSQTLETVYKMKSDYQKCLNKGQNMRNCALEYYNQSDSLLNVSYKNLKSKISSKEQSKLKKEQLEWLKKRDQFFQKVYSDTKKQGNFIEGTQDFEMIIYDEQAKFVFGRVKELINKG</sequence>
<dbReference type="Proteomes" id="UP000184112">
    <property type="component" value="Unassembled WGS sequence"/>
</dbReference>
<dbReference type="EMBL" id="FQWH01000004">
    <property type="protein sequence ID" value="SHG77660.1"/>
    <property type="molecule type" value="Genomic_DNA"/>
</dbReference>
<evidence type="ECO:0000259" key="2">
    <source>
        <dbReference type="Pfam" id="PF07007"/>
    </source>
</evidence>
<feature type="signal peptide" evidence="1">
    <location>
        <begin position="1"/>
        <end position="19"/>
    </location>
</feature>
<accession>A0A1M5MJW7</accession>
<name>A0A1M5MJW7_FLAJO</name>
<proteinExistence type="predicted"/>
<dbReference type="AlphaFoldDB" id="A0A1M5MJW7"/>
<organism evidence="3 4">
    <name type="scientific">Flavobacterium johnsoniae</name>
    <name type="common">Cytophaga johnsonae</name>
    <dbReference type="NCBI Taxonomy" id="986"/>
    <lineage>
        <taxon>Bacteria</taxon>
        <taxon>Pseudomonadati</taxon>
        <taxon>Bacteroidota</taxon>
        <taxon>Flavobacteriia</taxon>
        <taxon>Flavobacteriales</taxon>
        <taxon>Flavobacteriaceae</taxon>
        <taxon>Flavobacterium</taxon>
    </lineage>
</organism>
<protein>
    <recommendedName>
        <fullName evidence="2">Lysozyme inhibitor LprI-like N-terminal domain-containing protein</fullName>
    </recommendedName>
</protein>
<reference evidence="3 4" key="1">
    <citation type="submission" date="2016-11" db="EMBL/GenBank/DDBJ databases">
        <authorList>
            <person name="Jaros S."/>
            <person name="Januszkiewicz K."/>
            <person name="Wedrychowicz H."/>
        </authorList>
    </citation>
    <scope>NUCLEOTIDE SEQUENCE [LARGE SCALE GENOMIC DNA]</scope>
    <source>
        <strain evidence="3 4">DSM 6792</strain>
    </source>
</reference>